<dbReference type="InterPro" id="IPR045341">
    <property type="entry name" value="DUF6532"/>
</dbReference>
<name>A0A4V4HGH7_DENBC</name>
<evidence type="ECO:0000313" key="3">
    <source>
        <dbReference type="EMBL" id="THU98885.1"/>
    </source>
</evidence>
<dbReference type="AlphaFoldDB" id="A0A4V4HGH7"/>
<feature type="compositionally biased region" description="Basic and acidic residues" evidence="1">
    <location>
        <begin position="199"/>
        <end position="209"/>
    </location>
</feature>
<feature type="domain" description="DUF6532" evidence="2">
    <location>
        <begin position="322"/>
        <end position="525"/>
    </location>
</feature>
<gene>
    <name evidence="3" type="ORF">K435DRAFT_856233</name>
</gene>
<evidence type="ECO:0000313" key="4">
    <source>
        <dbReference type="Proteomes" id="UP000297245"/>
    </source>
</evidence>
<feature type="region of interest" description="Disordered" evidence="1">
    <location>
        <begin position="582"/>
        <end position="613"/>
    </location>
</feature>
<feature type="compositionally biased region" description="Acidic residues" evidence="1">
    <location>
        <begin position="58"/>
        <end position="67"/>
    </location>
</feature>
<feature type="compositionally biased region" description="Polar residues" evidence="1">
    <location>
        <begin position="1"/>
        <end position="11"/>
    </location>
</feature>
<proteinExistence type="predicted"/>
<feature type="compositionally biased region" description="Polar residues" evidence="1">
    <location>
        <begin position="169"/>
        <end position="178"/>
    </location>
</feature>
<dbReference type="OrthoDB" id="3131934at2759"/>
<dbReference type="Pfam" id="PF20149">
    <property type="entry name" value="DUF6532"/>
    <property type="match status" value="1"/>
</dbReference>
<organism evidence="3 4">
    <name type="scientific">Dendrothele bispora (strain CBS 962.96)</name>
    <dbReference type="NCBI Taxonomy" id="1314807"/>
    <lineage>
        <taxon>Eukaryota</taxon>
        <taxon>Fungi</taxon>
        <taxon>Dikarya</taxon>
        <taxon>Basidiomycota</taxon>
        <taxon>Agaricomycotina</taxon>
        <taxon>Agaricomycetes</taxon>
        <taxon>Agaricomycetidae</taxon>
        <taxon>Agaricales</taxon>
        <taxon>Agaricales incertae sedis</taxon>
        <taxon>Dendrothele</taxon>
    </lineage>
</organism>
<sequence>MAKTPSNTTKAPSKVTASKAKRPATEKALKAAAKAKAAPKKKVSTRVSNANSNVNSNDTDDSDDSDDANSNANSNVNSKALGDAFAFVSSGVRRSQSQGTESTAKSRKKAPTPTGIKGPEPLTSSDYVATLEQRDRNQKVSRIKKKDSSLRDEHQREKLGADIDEDEQTMVNAFVRTSKTNDGHLNRSNNANMGANKGLFKDTHKDSLKKTGAKNNTDTEEEEEESEEEEKASIGEDDIQEELEEDDDSEEDNMNDQVSQEEEEVSEADSQEGEQMLVEDVTVRTASKGKKATSSNEEKLPPKVPLGTFSPGKRRLASFGRKIVRMAACLAGLFPEDGEECWGHVTTAVKRSPDQGLVASLDSIEKCKHMRTKELMIKYVSYGAVDVRYHIKQSNHTIVLNFYGLPGKGTLQYLSWLRAGRHYHFGVLDMENQTFDKNTPYQSPIFCQMLRTFLYTSLSKGDKPLLAYLKKENRVPIHLLAVLVTTVSNILAEYATFTVGASKSPNFNYSNTNTGDDYLSILESLLDLEKNSPNYSRKLLKNLWYKTQKSSTGTIAKETFDYNQLEAVAANMPEYESDVDMARAQEQDNDVDMAEEQDVCSKKDSGISTVEQA</sequence>
<feature type="compositionally biased region" description="Basic and acidic residues" evidence="1">
    <location>
        <begin position="146"/>
        <end position="161"/>
    </location>
</feature>
<dbReference type="Proteomes" id="UP000297245">
    <property type="component" value="Unassembled WGS sequence"/>
</dbReference>
<dbReference type="EMBL" id="ML179128">
    <property type="protein sequence ID" value="THU98885.1"/>
    <property type="molecule type" value="Genomic_DNA"/>
</dbReference>
<feature type="region of interest" description="Disordered" evidence="1">
    <location>
        <begin position="1"/>
        <end position="307"/>
    </location>
</feature>
<reference evidence="3 4" key="1">
    <citation type="journal article" date="2019" name="Nat. Ecol. Evol.">
        <title>Megaphylogeny resolves global patterns of mushroom evolution.</title>
        <authorList>
            <person name="Varga T."/>
            <person name="Krizsan K."/>
            <person name="Foldi C."/>
            <person name="Dima B."/>
            <person name="Sanchez-Garcia M."/>
            <person name="Sanchez-Ramirez S."/>
            <person name="Szollosi G.J."/>
            <person name="Szarkandi J.G."/>
            <person name="Papp V."/>
            <person name="Albert L."/>
            <person name="Andreopoulos W."/>
            <person name="Angelini C."/>
            <person name="Antonin V."/>
            <person name="Barry K.W."/>
            <person name="Bougher N.L."/>
            <person name="Buchanan P."/>
            <person name="Buyck B."/>
            <person name="Bense V."/>
            <person name="Catcheside P."/>
            <person name="Chovatia M."/>
            <person name="Cooper J."/>
            <person name="Damon W."/>
            <person name="Desjardin D."/>
            <person name="Finy P."/>
            <person name="Geml J."/>
            <person name="Haridas S."/>
            <person name="Hughes K."/>
            <person name="Justo A."/>
            <person name="Karasinski D."/>
            <person name="Kautmanova I."/>
            <person name="Kiss B."/>
            <person name="Kocsube S."/>
            <person name="Kotiranta H."/>
            <person name="LaButti K.M."/>
            <person name="Lechner B.E."/>
            <person name="Liimatainen K."/>
            <person name="Lipzen A."/>
            <person name="Lukacs Z."/>
            <person name="Mihaltcheva S."/>
            <person name="Morgado L.N."/>
            <person name="Niskanen T."/>
            <person name="Noordeloos M.E."/>
            <person name="Ohm R.A."/>
            <person name="Ortiz-Santana B."/>
            <person name="Ovrebo C."/>
            <person name="Racz N."/>
            <person name="Riley R."/>
            <person name="Savchenko A."/>
            <person name="Shiryaev A."/>
            <person name="Soop K."/>
            <person name="Spirin V."/>
            <person name="Szebenyi C."/>
            <person name="Tomsovsky M."/>
            <person name="Tulloss R.E."/>
            <person name="Uehling J."/>
            <person name="Grigoriev I.V."/>
            <person name="Vagvolgyi C."/>
            <person name="Papp T."/>
            <person name="Martin F.M."/>
            <person name="Miettinen O."/>
            <person name="Hibbett D.S."/>
            <person name="Nagy L.G."/>
        </authorList>
    </citation>
    <scope>NUCLEOTIDE SEQUENCE [LARGE SCALE GENOMIC DNA]</scope>
    <source>
        <strain evidence="3 4">CBS 962.96</strain>
    </source>
</reference>
<feature type="compositionally biased region" description="Polar residues" evidence="1">
    <location>
        <begin position="92"/>
        <end position="103"/>
    </location>
</feature>
<keyword evidence="4" id="KW-1185">Reference proteome</keyword>
<feature type="compositionally biased region" description="Low complexity" evidence="1">
    <location>
        <begin position="47"/>
        <end position="57"/>
    </location>
</feature>
<feature type="compositionally biased region" description="Low complexity" evidence="1">
    <location>
        <begin position="68"/>
        <end position="78"/>
    </location>
</feature>
<accession>A0A4V4HGH7</accession>
<evidence type="ECO:0000259" key="2">
    <source>
        <dbReference type="Pfam" id="PF20149"/>
    </source>
</evidence>
<evidence type="ECO:0000256" key="1">
    <source>
        <dbReference type="SAM" id="MobiDB-lite"/>
    </source>
</evidence>
<protein>
    <recommendedName>
        <fullName evidence="2">DUF6532 domain-containing protein</fullName>
    </recommendedName>
</protein>
<feature type="compositionally biased region" description="Acidic residues" evidence="1">
    <location>
        <begin position="587"/>
        <end position="598"/>
    </location>
</feature>
<feature type="compositionally biased region" description="Acidic residues" evidence="1">
    <location>
        <begin position="218"/>
        <end position="272"/>
    </location>
</feature>